<protein>
    <recommendedName>
        <fullName evidence="14">Cytochrome b561 bacterial/Ni-hydrogenase domain-containing protein</fullName>
    </recommendedName>
</protein>
<evidence type="ECO:0000256" key="8">
    <source>
        <dbReference type="ARBA" id="ARBA00022989"/>
    </source>
</evidence>
<keyword evidence="12" id="KW-0175">Coiled coil</keyword>
<keyword evidence="9" id="KW-0408">Iron</keyword>
<evidence type="ECO:0000259" key="14">
    <source>
        <dbReference type="Pfam" id="PF01292"/>
    </source>
</evidence>
<reference evidence="15" key="1">
    <citation type="submission" date="2015-08" db="EMBL/GenBank/DDBJ databases">
        <authorList>
            <person name="Babu N.S."/>
            <person name="Beckwith C.J."/>
            <person name="Beseler K.G."/>
            <person name="Brison A."/>
            <person name="Carone J.V."/>
            <person name="Caskin T.P."/>
            <person name="Diamond M."/>
            <person name="Durham M.E."/>
            <person name="Foxe J.M."/>
            <person name="Go M."/>
            <person name="Henderson B.A."/>
            <person name="Jones I.B."/>
            <person name="McGettigan J.A."/>
            <person name="Micheletti S.J."/>
            <person name="Nasrallah M.E."/>
            <person name="Ortiz D."/>
            <person name="Piller C.R."/>
            <person name="Privatt S.R."/>
            <person name="Schneider S.L."/>
            <person name="Sharp S."/>
            <person name="Smith T.C."/>
            <person name="Stanton J.D."/>
            <person name="Ullery H.E."/>
            <person name="Wilson R.J."/>
            <person name="Serrano M.G."/>
            <person name="Buck G."/>
            <person name="Lee V."/>
            <person name="Wang Y."/>
            <person name="Carvalho R."/>
            <person name="Voegtly L."/>
            <person name="Shi R."/>
            <person name="Duckworth R."/>
            <person name="Johnson A."/>
            <person name="Loviza R."/>
            <person name="Walstead R."/>
            <person name="Shah Z."/>
            <person name="Kiflezghi M."/>
            <person name="Wade K."/>
            <person name="Ball S.L."/>
            <person name="Bradley K.W."/>
            <person name="Asai D.J."/>
            <person name="Bowman C.A."/>
            <person name="Russell D.A."/>
            <person name="Pope W.H."/>
            <person name="Jacobs-Sera D."/>
            <person name="Hendrix R.W."/>
            <person name="Hatfull G.F."/>
        </authorList>
    </citation>
    <scope>NUCLEOTIDE SEQUENCE</scope>
</reference>
<keyword evidence="4" id="KW-0349">Heme</keyword>
<evidence type="ECO:0000256" key="4">
    <source>
        <dbReference type="ARBA" id="ARBA00022617"/>
    </source>
</evidence>
<evidence type="ECO:0000256" key="9">
    <source>
        <dbReference type="ARBA" id="ARBA00023004"/>
    </source>
</evidence>
<evidence type="ECO:0000256" key="10">
    <source>
        <dbReference type="ARBA" id="ARBA00023136"/>
    </source>
</evidence>
<keyword evidence="8 13" id="KW-1133">Transmembrane helix</keyword>
<feature type="coiled-coil region" evidence="12">
    <location>
        <begin position="59"/>
        <end position="86"/>
    </location>
</feature>
<dbReference type="GO" id="GO:0020037">
    <property type="term" value="F:heme binding"/>
    <property type="evidence" value="ECO:0007669"/>
    <property type="project" value="TreeGrafter"/>
</dbReference>
<feature type="transmembrane region" description="Helical" evidence="13">
    <location>
        <begin position="178"/>
        <end position="200"/>
    </location>
</feature>
<evidence type="ECO:0000256" key="7">
    <source>
        <dbReference type="ARBA" id="ARBA00022982"/>
    </source>
</evidence>
<keyword evidence="3" id="KW-1003">Cell membrane</keyword>
<evidence type="ECO:0000256" key="3">
    <source>
        <dbReference type="ARBA" id="ARBA00022475"/>
    </source>
</evidence>
<dbReference type="EMBL" id="CZKA01000015">
    <property type="protein sequence ID" value="CUR54963.1"/>
    <property type="molecule type" value="Genomic_DNA"/>
</dbReference>
<dbReference type="PANTHER" id="PTHR30529">
    <property type="entry name" value="CYTOCHROME B561"/>
    <property type="match status" value="1"/>
</dbReference>
<evidence type="ECO:0000313" key="15">
    <source>
        <dbReference type="EMBL" id="CUR54963.1"/>
    </source>
</evidence>
<feature type="domain" description="Cytochrome b561 bacterial/Ni-hydrogenase" evidence="14">
    <location>
        <begin position="10"/>
        <end position="211"/>
    </location>
</feature>
<comment type="similarity">
    <text evidence="11">Belongs to the cytochrome b561 family.</text>
</comment>
<dbReference type="PANTHER" id="PTHR30529:SF1">
    <property type="entry name" value="CYTOCHROME B561 HOMOLOG 2"/>
    <property type="match status" value="1"/>
</dbReference>
<keyword evidence="2" id="KW-0813">Transport</keyword>
<evidence type="ECO:0000256" key="1">
    <source>
        <dbReference type="ARBA" id="ARBA00004651"/>
    </source>
</evidence>
<dbReference type="Pfam" id="PF01292">
    <property type="entry name" value="Ni_hydr_CYTB"/>
    <property type="match status" value="1"/>
</dbReference>
<dbReference type="InterPro" id="IPR052168">
    <property type="entry name" value="Cytochrome_b561_oxidase"/>
</dbReference>
<evidence type="ECO:0000256" key="2">
    <source>
        <dbReference type="ARBA" id="ARBA00022448"/>
    </source>
</evidence>
<dbReference type="SUPFAM" id="SSF81342">
    <property type="entry name" value="Transmembrane di-heme cytochromes"/>
    <property type="match status" value="1"/>
</dbReference>
<dbReference type="AlphaFoldDB" id="A0A2P2BYX8"/>
<evidence type="ECO:0000256" key="5">
    <source>
        <dbReference type="ARBA" id="ARBA00022692"/>
    </source>
</evidence>
<dbReference type="InterPro" id="IPR011577">
    <property type="entry name" value="Cyt_b561_bac/Ni-Hgenase"/>
</dbReference>
<keyword evidence="7" id="KW-0249">Electron transport</keyword>
<accession>A0A2P2BYX8</accession>
<evidence type="ECO:0000256" key="12">
    <source>
        <dbReference type="SAM" id="Coils"/>
    </source>
</evidence>
<organism evidence="15">
    <name type="scientific">metagenome</name>
    <dbReference type="NCBI Taxonomy" id="256318"/>
    <lineage>
        <taxon>unclassified sequences</taxon>
        <taxon>metagenomes</taxon>
    </lineage>
</organism>
<comment type="subcellular location">
    <subcellularLocation>
        <location evidence="1">Cell membrane</location>
        <topology evidence="1">Multi-pass membrane protein</topology>
    </subcellularLocation>
</comment>
<dbReference type="GO" id="GO:0005886">
    <property type="term" value="C:plasma membrane"/>
    <property type="evidence" value="ECO:0007669"/>
    <property type="project" value="UniProtKB-SubCell"/>
</dbReference>
<gene>
    <name evidence="15" type="ORF">NOCA2220154</name>
</gene>
<dbReference type="GO" id="GO:0046872">
    <property type="term" value="F:metal ion binding"/>
    <property type="evidence" value="ECO:0007669"/>
    <property type="project" value="UniProtKB-KW"/>
</dbReference>
<dbReference type="InterPro" id="IPR016174">
    <property type="entry name" value="Di-haem_cyt_TM"/>
</dbReference>
<keyword evidence="5 13" id="KW-0812">Transmembrane</keyword>
<dbReference type="GO" id="GO:0009055">
    <property type="term" value="F:electron transfer activity"/>
    <property type="evidence" value="ECO:0007669"/>
    <property type="project" value="InterPro"/>
</dbReference>
<evidence type="ECO:0000256" key="11">
    <source>
        <dbReference type="ARBA" id="ARBA00037975"/>
    </source>
</evidence>
<name>A0A2P2BYX8_9ZZZZ</name>
<evidence type="ECO:0000256" key="6">
    <source>
        <dbReference type="ARBA" id="ARBA00022723"/>
    </source>
</evidence>
<feature type="transmembrane region" description="Helical" evidence="13">
    <location>
        <begin position="110"/>
        <end position="128"/>
    </location>
</feature>
<keyword evidence="6" id="KW-0479">Metal-binding</keyword>
<proteinExistence type="inferred from homology"/>
<feature type="transmembrane region" description="Helical" evidence="13">
    <location>
        <begin position="148"/>
        <end position="172"/>
    </location>
</feature>
<evidence type="ECO:0000256" key="13">
    <source>
        <dbReference type="SAM" id="Phobius"/>
    </source>
</evidence>
<feature type="transmembrane region" description="Helical" evidence="13">
    <location>
        <begin position="12"/>
        <end position="31"/>
    </location>
</feature>
<dbReference type="GO" id="GO:0022904">
    <property type="term" value="P:respiratory electron transport chain"/>
    <property type="evidence" value="ECO:0007669"/>
    <property type="project" value="InterPro"/>
</dbReference>
<sequence>MRLRNGDHGYGAVSKTLHWLTVLAFVGQFWVGYTLVNDDEAARVDCDPAGEARSGGDTTDAEEARLDRLEDQCDARQDRRDDEAEDAVATAWSDLGSGDLIGNGLSLPEGHVLLGLSIIALGLLRLLWRRMTSLPPWDPRLSTVNQRVVHATEVSLLALQFVVPATGILLVAGSDDLLALHIAAHVTFFAVLAAHLAMVIGKGLLPRMLPGGR</sequence>
<keyword evidence="10 13" id="KW-0472">Membrane</keyword>